<dbReference type="Proteomes" id="UP000663843">
    <property type="component" value="Unassembled WGS sequence"/>
</dbReference>
<comment type="subcellular location">
    <subcellularLocation>
        <location evidence="2">Endosome membrane</location>
        <topology evidence="2">Peripheral membrane protein</topology>
    </subcellularLocation>
    <subcellularLocation>
        <location evidence="1">Golgi apparatus</location>
        <location evidence="1">trans-Golgi network membrane</location>
        <topology evidence="1">Peripheral membrane protein</topology>
    </subcellularLocation>
</comment>
<dbReference type="InterPro" id="IPR039766">
    <property type="entry name" value="Vps53"/>
</dbReference>
<keyword evidence="4" id="KW-0967">Endosome</keyword>
<dbReference type="Gene3D" id="1.10.357.110">
    <property type="entry name" value="Vacuolar protein sorting-associated protein 53, C-terminus"/>
    <property type="match status" value="1"/>
</dbReference>
<sequence length="854" mass="94344">MSGIILDIQNILDLAPTNSVDALEGFDAVASLNEFFPDEDSLARASQIQENLHRDVVLIQTEIDALRAELRKDQEPARMQLIQELIAELLAQMSRIREKATESEAIVRDITKDIQILDLAKRNLALSVTALKRFQMLVNALGQLEAMVKEKQYKEIAQTLGAVKEIALFFKSYSSIERISVATKKLQELQGSVRASVEKDFDDFFLQDPSRPIKQSAISDACLVVDVLGDDVRNAILDRYAALELKEYRRIFRNTDEAGQLDNLSRRFAYFRRVLTAHDTERARAFPQNWKVGEHLTACFASATRGDLVVGLENAAEKAAALGGAPKKGLALGSRKVEEPENKAGVPVLTVSLLVESLAQTREFENAMAKKFGVSFKELVERVPLPGGTGQTLTSAFGKHMNVFVDAQDKLISDLLASHRGSNARSSLDATSTSPDPDTPAPSVLPSSTELFFAIGTGMDECLKLGGEGVMMPMCKMYKRWLKVYAEDVLIAGTKRSAQDRKSTETRFNPSEIQKLCLVLNTADYCQTTAGQLEDRIKDKITQEEAEEGEGEYSMQEEQELFVSVISTCLTLLLRELEHATDSPFQTLLKSNWGAIETVTGTSPWVEELATATASVSEVIHEKIEPKKYVRSFCDRASNALVTRFTNALVKSRPIKGLGGEQVSRPTVAALPRPSDDPIANVIYCWDPNFRRTIKSANHCPRKPLPTSLLKIPGSGGSAESMYARNVAKNISRLETLLKVIITPVDPPDAFVLNYILLIGDSSFSNFQKVLDLKGTPKAEQNTLLDTLLTITSTRTELASESFLTTLDMDPGSTPGSGMEVDAPRTTESKREVFSDLRKLVSFTMRRERDKSGT</sequence>
<evidence type="ECO:0008006" key="12">
    <source>
        <dbReference type="Google" id="ProtNLM"/>
    </source>
</evidence>
<feature type="domain" description="Vps53 N-terminal" evidence="8">
    <location>
        <begin position="26"/>
        <end position="314"/>
    </location>
</feature>
<evidence type="ECO:0000256" key="3">
    <source>
        <dbReference type="ARBA" id="ARBA00008628"/>
    </source>
</evidence>
<dbReference type="EMBL" id="CAJMWT010001350">
    <property type="protein sequence ID" value="CAE6394196.1"/>
    <property type="molecule type" value="Genomic_DNA"/>
</dbReference>
<name>A0A8H3A7I2_9AGAM</name>
<reference evidence="10" key="1">
    <citation type="submission" date="2021-01" db="EMBL/GenBank/DDBJ databases">
        <authorList>
            <person name="Kaushik A."/>
        </authorList>
    </citation>
    <scope>NUCLEOTIDE SEQUENCE</scope>
    <source>
        <strain evidence="10">AG2-2IIIB</strain>
    </source>
</reference>
<dbReference type="Pfam" id="PF04100">
    <property type="entry name" value="Vps53_N"/>
    <property type="match status" value="1"/>
</dbReference>
<protein>
    <recommendedName>
        <fullName evidence="12">Vps53 N-terminal domain-containing protein</fullName>
    </recommendedName>
</protein>
<dbReference type="InterPro" id="IPR038260">
    <property type="entry name" value="Vps53_C_sf"/>
</dbReference>
<dbReference type="InterPro" id="IPR007234">
    <property type="entry name" value="Vps53_N"/>
</dbReference>
<comment type="similarity">
    <text evidence="3">Belongs to the VPS53 family.</text>
</comment>
<evidence type="ECO:0000256" key="4">
    <source>
        <dbReference type="ARBA" id="ARBA00022753"/>
    </source>
</evidence>
<evidence type="ECO:0000256" key="5">
    <source>
        <dbReference type="ARBA" id="ARBA00023034"/>
    </source>
</evidence>
<dbReference type="PANTHER" id="PTHR12820:SF0">
    <property type="entry name" value="VACUOLAR PROTEIN SORTING-ASSOCIATED PROTEIN 53 HOMOLOG"/>
    <property type="match status" value="1"/>
</dbReference>
<evidence type="ECO:0000313" key="11">
    <source>
        <dbReference type="Proteomes" id="UP000663843"/>
    </source>
</evidence>
<dbReference type="Pfam" id="PF16854">
    <property type="entry name" value="VPS53_C"/>
    <property type="match status" value="1"/>
</dbReference>
<evidence type="ECO:0000256" key="6">
    <source>
        <dbReference type="ARBA" id="ARBA00023136"/>
    </source>
</evidence>
<comment type="caution">
    <text evidence="10">The sequence shown here is derived from an EMBL/GenBank/DDBJ whole genome shotgun (WGS) entry which is preliminary data.</text>
</comment>
<feature type="region of interest" description="Disordered" evidence="7">
    <location>
        <begin position="808"/>
        <end position="830"/>
    </location>
</feature>
<dbReference type="GO" id="GO:0005829">
    <property type="term" value="C:cytosol"/>
    <property type="evidence" value="ECO:0007669"/>
    <property type="project" value="GOC"/>
</dbReference>
<dbReference type="GO" id="GO:0010008">
    <property type="term" value="C:endosome membrane"/>
    <property type="evidence" value="ECO:0007669"/>
    <property type="project" value="UniProtKB-SubCell"/>
</dbReference>
<keyword evidence="5" id="KW-0333">Golgi apparatus</keyword>
<keyword evidence="6" id="KW-0472">Membrane</keyword>
<proteinExistence type="inferred from homology"/>
<evidence type="ECO:0000313" key="10">
    <source>
        <dbReference type="EMBL" id="CAE6394196.1"/>
    </source>
</evidence>
<feature type="region of interest" description="Disordered" evidence="7">
    <location>
        <begin position="423"/>
        <end position="444"/>
    </location>
</feature>
<dbReference type="PANTHER" id="PTHR12820">
    <property type="entry name" value="VACUOLAR SORTING PROTEIN 53"/>
    <property type="match status" value="1"/>
</dbReference>
<organism evidence="10 11">
    <name type="scientific">Rhizoctonia solani</name>
    <dbReference type="NCBI Taxonomy" id="456999"/>
    <lineage>
        <taxon>Eukaryota</taxon>
        <taxon>Fungi</taxon>
        <taxon>Dikarya</taxon>
        <taxon>Basidiomycota</taxon>
        <taxon>Agaricomycotina</taxon>
        <taxon>Agaricomycetes</taxon>
        <taxon>Cantharellales</taxon>
        <taxon>Ceratobasidiaceae</taxon>
        <taxon>Rhizoctonia</taxon>
    </lineage>
</organism>
<accession>A0A8H3A7I2</accession>
<dbReference type="GO" id="GO:0000938">
    <property type="term" value="C:GARP complex"/>
    <property type="evidence" value="ECO:0007669"/>
    <property type="project" value="InterPro"/>
</dbReference>
<evidence type="ECO:0000256" key="7">
    <source>
        <dbReference type="SAM" id="MobiDB-lite"/>
    </source>
</evidence>
<gene>
    <name evidence="10" type="ORF">RDB_LOCUS32506</name>
</gene>
<evidence type="ECO:0000259" key="8">
    <source>
        <dbReference type="Pfam" id="PF04100"/>
    </source>
</evidence>
<dbReference type="GO" id="GO:0042147">
    <property type="term" value="P:retrograde transport, endosome to Golgi"/>
    <property type="evidence" value="ECO:0007669"/>
    <property type="project" value="InterPro"/>
</dbReference>
<evidence type="ECO:0000256" key="1">
    <source>
        <dbReference type="ARBA" id="ARBA00004150"/>
    </source>
</evidence>
<evidence type="ECO:0000256" key="2">
    <source>
        <dbReference type="ARBA" id="ARBA00004481"/>
    </source>
</evidence>
<dbReference type="InterPro" id="IPR031745">
    <property type="entry name" value="Vps53_C"/>
</dbReference>
<dbReference type="AlphaFoldDB" id="A0A8H3A7I2"/>
<feature type="domain" description="Vps53 C-terminal" evidence="9">
    <location>
        <begin position="717"/>
        <end position="776"/>
    </location>
</feature>
<evidence type="ECO:0000259" key="9">
    <source>
        <dbReference type="Pfam" id="PF16854"/>
    </source>
</evidence>